<keyword evidence="6 7" id="KW-0472">Membrane</keyword>
<keyword evidence="5 7" id="KW-1133">Transmembrane helix</keyword>
<dbReference type="AlphaFoldDB" id="A0A0Q0E2T9"/>
<dbReference type="NCBIfam" id="TIGR01197">
    <property type="entry name" value="nramp"/>
    <property type="match status" value="1"/>
</dbReference>
<protein>
    <submittedName>
        <fullName evidence="8">Divalent metal cation transporter MntH</fullName>
    </submittedName>
</protein>
<dbReference type="Pfam" id="PF01566">
    <property type="entry name" value="Nramp"/>
    <property type="match status" value="1"/>
</dbReference>
<dbReference type="GO" id="GO:0005384">
    <property type="term" value="F:manganese ion transmembrane transporter activity"/>
    <property type="evidence" value="ECO:0007669"/>
    <property type="project" value="TreeGrafter"/>
</dbReference>
<evidence type="ECO:0000256" key="7">
    <source>
        <dbReference type="SAM" id="Phobius"/>
    </source>
</evidence>
<keyword evidence="2" id="KW-0813">Transport</keyword>
<gene>
    <name evidence="8" type="ORF">ALO41_02977</name>
</gene>
<dbReference type="PRINTS" id="PR00447">
    <property type="entry name" value="NATRESASSCMP"/>
</dbReference>
<evidence type="ECO:0000313" key="8">
    <source>
        <dbReference type="EMBL" id="KPZ15516.1"/>
    </source>
</evidence>
<comment type="caution">
    <text evidence="8">The sequence shown here is derived from an EMBL/GenBank/DDBJ whole genome shotgun (WGS) entry which is preliminary data.</text>
</comment>
<dbReference type="HAMAP" id="MF_00221">
    <property type="entry name" value="NRAMP"/>
    <property type="match status" value="1"/>
</dbReference>
<feature type="transmembrane region" description="Helical" evidence="7">
    <location>
        <begin position="159"/>
        <end position="181"/>
    </location>
</feature>
<dbReference type="PANTHER" id="PTHR11706:SF33">
    <property type="entry name" value="NATURAL RESISTANCE-ASSOCIATED MACROPHAGE PROTEIN 2"/>
    <property type="match status" value="1"/>
</dbReference>
<organism evidence="8 9">
    <name type="scientific">Pseudomonas amygdali pv. ulmi</name>
    <dbReference type="NCBI Taxonomy" id="251720"/>
    <lineage>
        <taxon>Bacteria</taxon>
        <taxon>Pseudomonadati</taxon>
        <taxon>Pseudomonadota</taxon>
        <taxon>Gammaproteobacteria</taxon>
        <taxon>Pseudomonadales</taxon>
        <taxon>Pseudomonadaceae</taxon>
        <taxon>Pseudomonas</taxon>
        <taxon>Pseudomonas amygdali</taxon>
    </lineage>
</organism>
<evidence type="ECO:0000256" key="5">
    <source>
        <dbReference type="ARBA" id="ARBA00022989"/>
    </source>
</evidence>
<dbReference type="InterPro" id="IPR001046">
    <property type="entry name" value="NRAMP_fam"/>
</dbReference>
<feature type="transmembrane region" description="Helical" evidence="7">
    <location>
        <begin position="421"/>
        <end position="442"/>
    </location>
</feature>
<feature type="non-terminal residue" evidence="8">
    <location>
        <position position="1"/>
    </location>
</feature>
<feature type="transmembrane region" description="Helical" evidence="7">
    <location>
        <begin position="109"/>
        <end position="127"/>
    </location>
</feature>
<proteinExistence type="inferred from homology"/>
<evidence type="ECO:0000256" key="4">
    <source>
        <dbReference type="ARBA" id="ARBA00022847"/>
    </source>
</evidence>
<dbReference type="PANTHER" id="PTHR11706">
    <property type="entry name" value="SOLUTE CARRIER PROTEIN FAMILY 11 MEMBER"/>
    <property type="match status" value="1"/>
</dbReference>
<dbReference type="EMBL" id="LJRQ01000103">
    <property type="protein sequence ID" value="KPZ15516.1"/>
    <property type="molecule type" value="Genomic_DNA"/>
</dbReference>
<feature type="transmembrane region" description="Helical" evidence="7">
    <location>
        <begin position="310"/>
        <end position="329"/>
    </location>
</feature>
<sequence length="484" mass="52034">IYFVYTLLAMQRQPQRPASVKTAGMKPPMMYQHVSQNLRMRVLIFCLSGSRDVQTAHHCNSPFLPIVTIPPNASLLRKMMLFEGPGLLVSIGYMDPGNWATAIEAGSRFGYSLLFVVVLASLSGMVLQNLCSRLGIATGRDLAQLSAARYSRNVAKGQWLLAELSIIATDLAEVLGAALAFHLLLGVSITTGVALTAFDTLIVLALQGANFRRLEAIVLGLIATIASCFAVELFLIKPFWPDVVAGLKPSWDVLSSQEPLYIAIGILGATVMPHNLYLHSSVVQTRVNGADLASKATAIRYARLDTIGSLSLALLINAAILILAAAAFHKTGHTEVVEIQDAYHLLDPLVGGAIASVLFGVALLAAGQSSTFTGTIAGQVVLEGFLQAKIPCWQRRLITRALALIPALIGVIWLGDSSVGKMLVLSQVVLSLQLPFALWPLIRFTSDPQLMGPFVNSRLVKIAAWGLFGLISAANLTLLWFWVS</sequence>
<feature type="transmembrane region" description="Helical" evidence="7">
    <location>
        <begin position="187"/>
        <end position="206"/>
    </location>
</feature>
<feature type="transmembrane region" description="Helical" evidence="7">
    <location>
        <begin position="462"/>
        <end position="483"/>
    </location>
</feature>
<keyword evidence="4" id="KW-0769">Symport</keyword>
<dbReference type="GO" id="GO:0015293">
    <property type="term" value="F:symporter activity"/>
    <property type="evidence" value="ECO:0007669"/>
    <property type="project" value="UniProtKB-KW"/>
</dbReference>
<dbReference type="GO" id="GO:0015086">
    <property type="term" value="F:cadmium ion transmembrane transporter activity"/>
    <property type="evidence" value="ECO:0007669"/>
    <property type="project" value="TreeGrafter"/>
</dbReference>
<dbReference type="GO" id="GO:0034755">
    <property type="term" value="P:iron ion transmembrane transport"/>
    <property type="evidence" value="ECO:0007669"/>
    <property type="project" value="TreeGrafter"/>
</dbReference>
<comment type="subcellular location">
    <subcellularLocation>
        <location evidence="1">Membrane</location>
        <topology evidence="1">Multi-pass membrane protein</topology>
    </subcellularLocation>
</comment>
<reference evidence="8 9" key="1">
    <citation type="submission" date="2015-09" db="EMBL/GenBank/DDBJ databases">
        <title>Genome announcement of multiple Pseudomonas syringae strains.</title>
        <authorList>
            <person name="Thakur S."/>
            <person name="Wang P.W."/>
            <person name="Gong Y."/>
            <person name="Weir B.S."/>
            <person name="Guttman D.S."/>
        </authorList>
    </citation>
    <scope>NUCLEOTIDE SEQUENCE [LARGE SCALE GENOMIC DNA]</scope>
    <source>
        <strain evidence="8 9">ICMP3962</strain>
    </source>
</reference>
<dbReference type="Proteomes" id="UP000050266">
    <property type="component" value="Unassembled WGS sequence"/>
</dbReference>
<accession>A0A0Q0E2T9</accession>
<dbReference type="NCBIfam" id="NF001923">
    <property type="entry name" value="PRK00701.1"/>
    <property type="match status" value="1"/>
</dbReference>
<dbReference type="GO" id="GO:0005886">
    <property type="term" value="C:plasma membrane"/>
    <property type="evidence" value="ECO:0007669"/>
    <property type="project" value="TreeGrafter"/>
</dbReference>
<dbReference type="PATRIC" id="fig|251720.4.peg.4117"/>
<evidence type="ECO:0000256" key="6">
    <source>
        <dbReference type="ARBA" id="ARBA00023136"/>
    </source>
</evidence>
<name>A0A0Q0E2T9_PSEA0</name>
<evidence type="ECO:0000256" key="2">
    <source>
        <dbReference type="ARBA" id="ARBA00022448"/>
    </source>
</evidence>
<feature type="transmembrane region" description="Helical" evidence="7">
    <location>
        <begin position="397"/>
        <end position="415"/>
    </location>
</feature>
<feature type="transmembrane region" description="Helical" evidence="7">
    <location>
        <begin position="218"/>
        <end position="240"/>
    </location>
</feature>
<keyword evidence="3 7" id="KW-0812">Transmembrane</keyword>
<evidence type="ECO:0000313" key="9">
    <source>
        <dbReference type="Proteomes" id="UP000050266"/>
    </source>
</evidence>
<evidence type="ECO:0000256" key="1">
    <source>
        <dbReference type="ARBA" id="ARBA00004141"/>
    </source>
</evidence>
<evidence type="ECO:0000256" key="3">
    <source>
        <dbReference type="ARBA" id="ARBA00022692"/>
    </source>
</evidence>
<dbReference type="NCBIfam" id="NF037982">
    <property type="entry name" value="Nramp_1"/>
    <property type="match status" value="1"/>
</dbReference>
<feature type="transmembrane region" description="Helical" evidence="7">
    <location>
        <begin position="260"/>
        <end position="278"/>
    </location>
</feature>
<feature type="transmembrane region" description="Helical" evidence="7">
    <location>
        <begin position="349"/>
        <end position="366"/>
    </location>
</feature>